<dbReference type="InterPro" id="IPR009935">
    <property type="entry name" value="DUF1467"/>
</dbReference>
<feature type="transmembrane region" description="Helical" evidence="1">
    <location>
        <begin position="7"/>
        <end position="26"/>
    </location>
</feature>
<feature type="transmembrane region" description="Helical" evidence="1">
    <location>
        <begin position="52"/>
        <end position="78"/>
    </location>
</feature>
<dbReference type="Proteomes" id="UP000184085">
    <property type="component" value="Unassembled WGS sequence"/>
</dbReference>
<reference evidence="3" key="1">
    <citation type="submission" date="2016-09" db="EMBL/GenBank/DDBJ databases">
        <authorList>
            <person name="Wibberg D."/>
        </authorList>
    </citation>
    <scope>NUCLEOTIDE SEQUENCE [LARGE SCALE GENOMIC DNA]</scope>
</reference>
<keyword evidence="1" id="KW-1133">Transmembrane helix</keyword>
<organism evidence="2 3">
    <name type="scientific">Donghicola eburneus</name>
    <dbReference type="NCBI Taxonomy" id="393278"/>
    <lineage>
        <taxon>Bacteria</taxon>
        <taxon>Pseudomonadati</taxon>
        <taxon>Pseudomonadota</taxon>
        <taxon>Alphaproteobacteria</taxon>
        <taxon>Rhodobacterales</taxon>
        <taxon>Roseobacteraceae</taxon>
        <taxon>Donghicola</taxon>
    </lineage>
</organism>
<name>A0A1M4MYN3_9RHOB</name>
<keyword evidence="1" id="KW-0472">Membrane</keyword>
<proteinExistence type="predicted"/>
<keyword evidence="3" id="KW-1185">Reference proteome</keyword>
<evidence type="ECO:0000313" key="2">
    <source>
        <dbReference type="EMBL" id="SCM66855.1"/>
    </source>
</evidence>
<dbReference type="Pfam" id="PF07330">
    <property type="entry name" value="DUF1467"/>
    <property type="match status" value="1"/>
</dbReference>
<evidence type="ECO:0000313" key="3">
    <source>
        <dbReference type="Proteomes" id="UP000184085"/>
    </source>
</evidence>
<evidence type="ECO:0000256" key="1">
    <source>
        <dbReference type="SAM" id="Phobius"/>
    </source>
</evidence>
<accession>A0A1M4MYN3</accession>
<dbReference type="AlphaFoldDB" id="A0A1M4MYN3"/>
<keyword evidence="1" id="KW-0812">Transmembrane</keyword>
<dbReference type="EMBL" id="FMJB01000040">
    <property type="protein sequence ID" value="SCM66855.1"/>
    <property type="molecule type" value="Genomic_DNA"/>
</dbReference>
<sequence>MTITAAIVLYAVCWFMTLFVVLPLNLRTQGDEGEVVPGTPAGAPADFRPKRVALITTIWGTSIWAILAAVIIFGGLSIRDLDPWKSVRPQPILTDQQ</sequence>
<dbReference type="RefSeq" id="WP_072705045.1">
    <property type="nucleotide sequence ID" value="NZ_FMJB01000040.1"/>
</dbReference>
<protein>
    <submittedName>
        <fullName evidence="2">Putative membrane protein</fullName>
    </submittedName>
</protein>
<gene>
    <name evidence="2" type="ORF">KARMA_1037</name>
</gene>